<keyword evidence="2" id="KW-1185">Reference proteome</keyword>
<evidence type="ECO:0000313" key="1">
    <source>
        <dbReference type="EMBL" id="CAG8458243.1"/>
    </source>
</evidence>
<evidence type="ECO:0000313" key="2">
    <source>
        <dbReference type="Proteomes" id="UP000789706"/>
    </source>
</evidence>
<dbReference type="EMBL" id="CAJVPK010000140">
    <property type="protein sequence ID" value="CAG8458243.1"/>
    <property type="molecule type" value="Genomic_DNA"/>
</dbReference>
<protein>
    <submittedName>
        <fullName evidence="1">8691_t:CDS:1</fullName>
    </submittedName>
</protein>
<reference evidence="1" key="1">
    <citation type="submission" date="2021-06" db="EMBL/GenBank/DDBJ databases">
        <authorList>
            <person name="Kallberg Y."/>
            <person name="Tangrot J."/>
            <person name="Rosling A."/>
        </authorList>
    </citation>
    <scope>NUCLEOTIDE SEQUENCE</scope>
    <source>
        <strain evidence="1">AZ414A</strain>
    </source>
</reference>
<dbReference type="Proteomes" id="UP000789706">
    <property type="component" value="Unassembled WGS sequence"/>
</dbReference>
<comment type="caution">
    <text evidence="1">The sequence shown here is derived from an EMBL/GenBank/DDBJ whole genome shotgun (WGS) entry which is preliminary data.</text>
</comment>
<gene>
    <name evidence="1" type="ORF">DEBURN_LOCUS2532</name>
</gene>
<organism evidence="1 2">
    <name type="scientific">Diversispora eburnea</name>
    <dbReference type="NCBI Taxonomy" id="1213867"/>
    <lineage>
        <taxon>Eukaryota</taxon>
        <taxon>Fungi</taxon>
        <taxon>Fungi incertae sedis</taxon>
        <taxon>Mucoromycota</taxon>
        <taxon>Glomeromycotina</taxon>
        <taxon>Glomeromycetes</taxon>
        <taxon>Diversisporales</taxon>
        <taxon>Diversisporaceae</taxon>
        <taxon>Diversispora</taxon>
    </lineage>
</organism>
<dbReference type="AlphaFoldDB" id="A0A9N8VKK8"/>
<sequence length="84" mass="9580">MSKVLNIILGNVQSTQDLYSSLLVNRIWCKVTISILWESALDQECYGVSYYESKKKALCIRTYISCMDTQARTLLTQNGYDLSS</sequence>
<dbReference type="OrthoDB" id="2351154at2759"/>
<proteinExistence type="predicted"/>
<accession>A0A9N8VKK8</accession>
<name>A0A9N8VKK8_9GLOM</name>